<evidence type="ECO:0000313" key="4">
    <source>
        <dbReference type="EMBL" id="KAG0451363.1"/>
    </source>
</evidence>
<sequence length="115" mass="12908">MLLASPRKPRSVPSSYLDLKSDRLHNMADLIDAAEHSPLYSEAGPSSVEDGDAMQRLFVMNSQVKLAVLVKVIGETSSMGWVILIRVNFIDHPNNFIMRNVKGSIYSKREAKRLH</sequence>
<comment type="caution">
    <text evidence="4">The sequence shown here is derived from an EMBL/GenBank/DDBJ whole genome shotgun (WGS) entry which is preliminary data.</text>
</comment>
<dbReference type="InterPro" id="IPR000289">
    <property type="entry name" value="Ribosomal_eS28"/>
</dbReference>
<evidence type="ECO:0000256" key="2">
    <source>
        <dbReference type="ARBA" id="ARBA00022980"/>
    </source>
</evidence>
<dbReference type="Pfam" id="PF01200">
    <property type="entry name" value="Ribosomal_S28e"/>
    <property type="match status" value="1"/>
</dbReference>
<evidence type="ECO:0000256" key="3">
    <source>
        <dbReference type="ARBA" id="ARBA00023274"/>
    </source>
</evidence>
<dbReference type="EMBL" id="JADCNL010000062">
    <property type="protein sequence ID" value="KAG0451363.1"/>
    <property type="molecule type" value="Genomic_DNA"/>
</dbReference>
<keyword evidence="5" id="KW-1185">Reference proteome</keyword>
<keyword evidence="2" id="KW-0689">Ribosomal protein</keyword>
<name>A0A835PEZ3_VANPL</name>
<dbReference type="Proteomes" id="UP000636800">
    <property type="component" value="Unassembled WGS sequence"/>
</dbReference>
<proteinExistence type="inferred from homology"/>
<dbReference type="GO" id="GO:0030490">
    <property type="term" value="P:maturation of SSU-rRNA"/>
    <property type="evidence" value="ECO:0007669"/>
    <property type="project" value="TreeGrafter"/>
</dbReference>
<dbReference type="SUPFAM" id="SSF50249">
    <property type="entry name" value="Nucleic acid-binding proteins"/>
    <property type="match status" value="1"/>
</dbReference>
<dbReference type="GO" id="GO:0000028">
    <property type="term" value="P:ribosomal small subunit assembly"/>
    <property type="evidence" value="ECO:0007669"/>
    <property type="project" value="TreeGrafter"/>
</dbReference>
<gene>
    <name evidence="4" type="ORF">HPP92_026484</name>
</gene>
<reference evidence="4 5" key="1">
    <citation type="journal article" date="2020" name="Nat. Food">
        <title>A phased Vanilla planifolia genome enables genetic improvement of flavour and production.</title>
        <authorList>
            <person name="Hasing T."/>
            <person name="Tang H."/>
            <person name="Brym M."/>
            <person name="Khazi F."/>
            <person name="Huang T."/>
            <person name="Chambers A.H."/>
        </authorList>
    </citation>
    <scope>NUCLEOTIDE SEQUENCE [LARGE SCALE GENOMIC DNA]</scope>
    <source>
        <tissue evidence="4">Leaf</tissue>
    </source>
</reference>
<protein>
    <submittedName>
        <fullName evidence="4">Uncharacterized protein</fullName>
    </submittedName>
</protein>
<dbReference type="PANTHER" id="PTHR10769:SF3">
    <property type="entry name" value="SMALL RIBOSOMAL SUBUNIT PROTEIN ES28"/>
    <property type="match status" value="1"/>
</dbReference>
<comment type="similarity">
    <text evidence="1">Belongs to the eukaryotic ribosomal protein eS28 family.</text>
</comment>
<accession>A0A835PEZ3</accession>
<dbReference type="InterPro" id="IPR012340">
    <property type="entry name" value="NA-bd_OB-fold"/>
</dbReference>
<evidence type="ECO:0000256" key="1">
    <source>
        <dbReference type="ARBA" id="ARBA00005943"/>
    </source>
</evidence>
<dbReference type="OrthoDB" id="9411774at2759"/>
<dbReference type="AlphaFoldDB" id="A0A835PEZ3"/>
<evidence type="ECO:0000313" key="5">
    <source>
        <dbReference type="Proteomes" id="UP000636800"/>
    </source>
</evidence>
<keyword evidence="3" id="KW-0687">Ribonucleoprotein</keyword>
<dbReference type="GO" id="GO:0006412">
    <property type="term" value="P:translation"/>
    <property type="evidence" value="ECO:0007669"/>
    <property type="project" value="InterPro"/>
</dbReference>
<dbReference type="Gene3D" id="2.40.50.140">
    <property type="entry name" value="Nucleic acid-binding proteins"/>
    <property type="match status" value="1"/>
</dbReference>
<dbReference type="PANTHER" id="PTHR10769">
    <property type="entry name" value="40S RIBOSOMAL PROTEIN S28"/>
    <property type="match status" value="1"/>
</dbReference>
<dbReference type="GO" id="GO:0022627">
    <property type="term" value="C:cytosolic small ribosomal subunit"/>
    <property type="evidence" value="ECO:0007669"/>
    <property type="project" value="TreeGrafter"/>
</dbReference>
<organism evidence="4 5">
    <name type="scientific">Vanilla planifolia</name>
    <name type="common">Vanilla</name>
    <dbReference type="NCBI Taxonomy" id="51239"/>
    <lineage>
        <taxon>Eukaryota</taxon>
        <taxon>Viridiplantae</taxon>
        <taxon>Streptophyta</taxon>
        <taxon>Embryophyta</taxon>
        <taxon>Tracheophyta</taxon>
        <taxon>Spermatophyta</taxon>
        <taxon>Magnoliopsida</taxon>
        <taxon>Liliopsida</taxon>
        <taxon>Asparagales</taxon>
        <taxon>Orchidaceae</taxon>
        <taxon>Vanilloideae</taxon>
        <taxon>Vanilleae</taxon>
        <taxon>Vanilla</taxon>
    </lineage>
</organism>
<dbReference type="GO" id="GO:0003735">
    <property type="term" value="F:structural constituent of ribosome"/>
    <property type="evidence" value="ECO:0007669"/>
    <property type="project" value="InterPro"/>
</dbReference>